<gene>
    <name evidence="1" type="ORF">PXEA_LOCUS37429</name>
</gene>
<evidence type="ECO:0000313" key="2">
    <source>
        <dbReference type="Proteomes" id="UP000784294"/>
    </source>
</evidence>
<protein>
    <submittedName>
        <fullName evidence="1">Uncharacterized protein</fullName>
    </submittedName>
</protein>
<name>A0A448XSL1_9PLAT</name>
<dbReference type="Proteomes" id="UP000784294">
    <property type="component" value="Unassembled WGS sequence"/>
</dbReference>
<keyword evidence="2" id="KW-1185">Reference proteome</keyword>
<dbReference type="EMBL" id="CAAALY010287752">
    <property type="protein sequence ID" value="VEL43989.1"/>
    <property type="molecule type" value="Genomic_DNA"/>
</dbReference>
<sequence length="65" mass="6855">VVTDCVDNSVVGGVDDISRVEEDSVVLVPVVTSSVEMVEYVEDSVVSGVDEISSIEEVSDELVPV</sequence>
<feature type="non-terminal residue" evidence="1">
    <location>
        <position position="1"/>
    </location>
</feature>
<accession>A0A448XSL1</accession>
<evidence type="ECO:0000313" key="1">
    <source>
        <dbReference type="EMBL" id="VEL43989.1"/>
    </source>
</evidence>
<reference evidence="1" key="1">
    <citation type="submission" date="2018-11" db="EMBL/GenBank/DDBJ databases">
        <authorList>
            <consortium name="Pathogen Informatics"/>
        </authorList>
    </citation>
    <scope>NUCLEOTIDE SEQUENCE</scope>
</reference>
<organism evidence="1 2">
    <name type="scientific">Protopolystoma xenopodis</name>
    <dbReference type="NCBI Taxonomy" id="117903"/>
    <lineage>
        <taxon>Eukaryota</taxon>
        <taxon>Metazoa</taxon>
        <taxon>Spiralia</taxon>
        <taxon>Lophotrochozoa</taxon>
        <taxon>Platyhelminthes</taxon>
        <taxon>Monogenea</taxon>
        <taxon>Polyopisthocotylea</taxon>
        <taxon>Polystomatidea</taxon>
        <taxon>Polystomatidae</taxon>
        <taxon>Protopolystoma</taxon>
    </lineage>
</organism>
<comment type="caution">
    <text evidence="1">The sequence shown here is derived from an EMBL/GenBank/DDBJ whole genome shotgun (WGS) entry which is preliminary data.</text>
</comment>
<proteinExistence type="predicted"/>
<dbReference type="AlphaFoldDB" id="A0A448XSL1"/>